<keyword evidence="2" id="KW-0732">Signal</keyword>
<keyword evidence="1" id="KW-1133">Transmembrane helix</keyword>
<evidence type="ECO:0000256" key="1">
    <source>
        <dbReference type="SAM" id="Phobius"/>
    </source>
</evidence>
<reference evidence="3" key="2">
    <citation type="submission" date="2014-05" db="EMBL/GenBank/DDBJ databases">
        <title>The genome sequences of chimpanzee malaria parasites reveal the path to human adaptation.</title>
        <authorList>
            <person name="Otto T.D."/>
            <person name="Rayner J.C."/>
            <person name="Boehme U."/>
            <person name="Pain A."/>
            <person name="Spottiswoode N."/>
            <person name="Sanders M."/>
            <person name="Quail M."/>
            <person name="Ollomo B."/>
            <person name="Renaud F."/>
            <person name="Thomas A.W."/>
            <person name="Prugnolle F."/>
            <person name="Conway D.J."/>
            <person name="Newbold C."/>
            <person name="Berriman M."/>
        </authorList>
    </citation>
    <scope>NUCLEOTIDE SEQUENCE [LARGE SCALE GENOMIC DNA]</scope>
    <source>
        <strain evidence="3">CDC</strain>
    </source>
</reference>
<keyword evidence="1" id="KW-0812">Transmembrane</keyword>
<dbReference type="EMBL" id="HG810773">
    <property type="protein sequence ID" value="CDO65805.1"/>
    <property type="molecule type" value="Genomic_DNA"/>
</dbReference>
<accession>A0A060RWQ2</accession>
<sequence>MNFCSFIFLFIFMLSVLLAAKENIRKKDLFKQDNKNSSSNFHKNISNVKCFTKVSVYHELSTNDNSYENFVKYNKEGKPKILYKEKIDEKYSKNVLNNKNNEDIFESVKRVECCDYKNKMIKVSNAINTSYTILKKTSRTTRFKNKLYKMIFKRNKFWRVISGIITILGDSAIICQIIMLIGYILKCVLDIGTCCEIIYCNLIMASSSVFGVITLLIILLITIVWLVVTWLWSHKDVYYETHEK</sequence>
<protein>
    <submittedName>
        <fullName evidence="3">Uncharacterized protein</fullName>
    </submittedName>
</protein>
<organism evidence="3 5">
    <name type="scientific">Plasmodium reichenowi</name>
    <dbReference type="NCBI Taxonomy" id="5854"/>
    <lineage>
        <taxon>Eukaryota</taxon>
        <taxon>Sar</taxon>
        <taxon>Alveolata</taxon>
        <taxon>Apicomplexa</taxon>
        <taxon>Aconoidasida</taxon>
        <taxon>Haemosporida</taxon>
        <taxon>Plasmodiidae</taxon>
        <taxon>Plasmodium</taxon>
        <taxon>Plasmodium (Laverania)</taxon>
    </lineage>
</organism>
<dbReference type="OrthoDB" id="378707at2759"/>
<dbReference type="VEuPathDB" id="PlasmoDB:PRG01_1256800"/>
<name>A0A060RWQ2_PLARE</name>
<evidence type="ECO:0000313" key="3">
    <source>
        <dbReference type="EMBL" id="CDO65805.1"/>
    </source>
</evidence>
<evidence type="ECO:0000313" key="5">
    <source>
        <dbReference type="Proteomes" id="UP000027581"/>
    </source>
</evidence>
<keyword evidence="1" id="KW-0472">Membrane</keyword>
<reference evidence="3" key="1">
    <citation type="submission" date="2014-01" db="EMBL/GenBank/DDBJ databases">
        <authorList>
            <person name="Aslett M."/>
        </authorList>
    </citation>
    <scope>NUCLEOTIDE SEQUENCE</scope>
    <source>
        <strain evidence="3">CDC</strain>
    </source>
</reference>
<feature type="transmembrane region" description="Helical" evidence="1">
    <location>
        <begin position="197"/>
        <end position="228"/>
    </location>
</feature>
<feature type="signal peptide" evidence="2">
    <location>
        <begin position="1"/>
        <end position="19"/>
    </location>
</feature>
<feature type="transmembrane region" description="Helical" evidence="1">
    <location>
        <begin position="157"/>
        <end position="185"/>
    </location>
</feature>
<dbReference type="Proteomes" id="UP000027581">
    <property type="component" value="Unassembled WGS sequence"/>
</dbReference>
<dbReference type="EMBL" id="LT969575">
    <property type="protein sequence ID" value="SOV80965.1"/>
    <property type="molecule type" value="Genomic_DNA"/>
</dbReference>
<evidence type="ECO:0000313" key="4">
    <source>
        <dbReference type="EMBL" id="SOV80965.1"/>
    </source>
</evidence>
<evidence type="ECO:0000256" key="2">
    <source>
        <dbReference type="SAM" id="SignalP"/>
    </source>
</evidence>
<keyword evidence="5" id="KW-1185">Reference proteome</keyword>
<dbReference type="Proteomes" id="UP000240500">
    <property type="component" value="Chromosome 12"/>
</dbReference>
<gene>
    <name evidence="3" type="ORF">PRCDC_1252900</name>
    <name evidence="4" type="ORF">PRG01_1256800</name>
</gene>
<dbReference type="AlphaFoldDB" id="A0A060RWQ2"/>
<dbReference type="VEuPathDB" id="PlasmoDB:PRCDC_1252900"/>
<reference evidence="4 6" key="3">
    <citation type="submission" date="2016-09" db="EMBL/GenBank/DDBJ databases">
        <authorList>
            <consortium name="Pathogen Informatics"/>
        </authorList>
    </citation>
    <scope>NUCLEOTIDE SEQUENCE [LARGE SCALE GENOMIC DNA]</scope>
</reference>
<feature type="chain" id="PRO_5015026714" evidence="2">
    <location>
        <begin position="20"/>
        <end position="244"/>
    </location>
</feature>
<proteinExistence type="predicted"/>
<evidence type="ECO:0000313" key="6">
    <source>
        <dbReference type="Proteomes" id="UP000240500"/>
    </source>
</evidence>